<proteinExistence type="predicted"/>
<accession>A0A8T2V7A0</accession>
<dbReference type="AlphaFoldDB" id="A0A8T2V7A0"/>
<feature type="transmembrane region" description="Helical" evidence="1">
    <location>
        <begin position="35"/>
        <end position="52"/>
    </location>
</feature>
<name>A0A8T2V7A0_CERRI</name>
<keyword evidence="4" id="KW-1185">Reference proteome</keyword>
<evidence type="ECO:0000256" key="1">
    <source>
        <dbReference type="SAM" id="Phobius"/>
    </source>
</evidence>
<dbReference type="OrthoDB" id="1928631at2759"/>
<keyword evidence="1" id="KW-1133">Transmembrane helix</keyword>
<comment type="caution">
    <text evidence="3">The sequence shown here is derived from an EMBL/GenBank/DDBJ whole genome shotgun (WGS) entry which is preliminary data.</text>
</comment>
<dbReference type="EMBL" id="CM035408">
    <property type="protein sequence ID" value="KAH7441615.1"/>
    <property type="molecule type" value="Genomic_DNA"/>
</dbReference>
<evidence type="ECO:0000313" key="4">
    <source>
        <dbReference type="Proteomes" id="UP000825935"/>
    </source>
</evidence>
<reference evidence="3" key="1">
    <citation type="submission" date="2021-08" db="EMBL/GenBank/DDBJ databases">
        <title>WGS assembly of Ceratopteris richardii.</title>
        <authorList>
            <person name="Marchant D.B."/>
            <person name="Chen G."/>
            <person name="Jenkins J."/>
            <person name="Shu S."/>
            <person name="Leebens-Mack J."/>
            <person name="Grimwood J."/>
            <person name="Schmutz J."/>
            <person name="Soltis P."/>
            <person name="Soltis D."/>
            <person name="Chen Z.-H."/>
        </authorList>
    </citation>
    <scope>NUCLEOTIDE SEQUENCE</scope>
    <source>
        <strain evidence="3">Whitten #5841</strain>
        <tissue evidence="3">Leaf</tissue>
    </source>
</reference>
<feature type="chain" id="PRO_5035889270" evidence="2">
    <location>
        <begin position="20"/>
        <end position="151"/>
    </location>
</feature>
<organism evidence="3 4">
    <name type="scientific">Ceratopteris richardii</name>
    <name type="common">Triangle waterfern</name>
    <dbReference type="NCBI Taxonomy" id="49495"/>
    <lineage>
        <taxon>Eukaryota</taxon>
        <taxon>Viridiplantae</taxon>
        <taxon>Streptophyta</taxon>
        <taxon>Embryophyta</taxon>
        <taxon>Tracheophyta</taxon>
        <taxon>Polypodiopsida</taxon>
        <taxon>Polypodiidae</taxon>
        <taxon>Polypodiales</taxon>
        <taxon>Pteridineae</taxon>
        <taxon>Pteridaceae</taxon>
        <taxon>Parkerioideae</taxon>
        <taxon>Ceratopteris</taxon>
    </lineage>
</organism>
<gene>
    <name evidence="3" type="ORF">KP509_03G045800</name>
</gene>
<evidence type="ECO:0000256" key="2">
    <source>
        <dbReference type="SAM" id="SignalP"/>
    </source>
</evidence>
<keyword evidence="2" id="KW-0732">Signal</keyword>
<sequence length="151" mass="18484">MLVICIAQCTIHLLHLCHSHCSILLCIFAFISHNLIQYVCVCMYVCMYMYMYMYMRMYVCMYVCMHACIYLSIYLSIYIYIYIYIYTHIHTYIYIFIYLNNVLYRTKPPFHVLYTNRSRTVRTVSNVLYHLDPSEYYSYLWVLFICIRLVV</sequence>
<dbReference type="Proteomes" id="UP000825935">
    <property type="component" value="Chromosome 3"/>
</dbReference>
<protein>
    <submittedName>
        <fullName evidence="3">Uncharacterized protein</fullName>
    </submittedName>
</protein>
<keyword evidence="1" id="KW-0812">Transmembrane</keyword>
<keyword evidence="1" id="KW-0472">Membrane</keyword>
<feature type="signal peptide" evidence="2">
    <location>
        <begin position="1"/>
        <end position="19"/>
    </location>
</feature>
<evidence type="ECO:0000313" key="3">
    <source>
        <dbReference type="EMBL" id="KAH7441615.1"/>
    </source>
</evidence>